<evidence type="ECO:0000313" key="2">
    <source>
        <dbReference type="Proteomes" id="UP000199337"/>
    </source>
</evidence>
<dbReference type="AlphaFoldDB" id="A0A1I2YXA4"/>
<evidence type="ECO:0008006" key="3">
    <source>
        <dbReference type="Google" id="ProtNLM"/>
    </source>
</evidence>
<dbReference type="RefSeq" id="WP_092475065.1">
    <property type="nucleotide sequence ID" value="NZ_FOOX01000023.1"/>
</dbReference>
<dbReference type="Gene3D" id="3.30.70.1120">
    <property type="entry name" value="TT1725-like"/>
    <property type="match status" value="1"/>
</dbReference>
<sequence>MIVGVLKLELFLGEANSLKGKRKILKSLIERLKHRFNISVAEVGRQDSWKHSTIGIAAVSGETSHMDSILSTVVNFIENHGGVEIIEIQKELL</sequence>
<dbReference type="InterPro" id="IPR036746">
    <property type="entry name" value="TT1725-like_sf"/>
</dbReference>
<gene>
    <name evidence="1" type="ORF">SAMN05660649_04678</name>
</gene>
<dbReference type="Proteomes" id="UP000199337">
    <property type="component" value="Unassembled WGS sequence"/>
</dbReference>
<dbReference type="STRING" id="341036.SAMN05660649_04678"/>
<organism evidence="1 2">
    <name type="scientific">Desulfotruncus arcticus DSM 17038</name>
    <dbReference type="NCBI Taxonomy" id="1121424"/>
    <lineage>
        <taxon>Bacteria</taxon>
        <taxon>Bacillati</taxon>
        <taxon>Bacillota</taxon>
        <taxon>Clostridia</taxon>
        <taxon>Eubacteriales</taxon>
        <taxon>Desulfallaceae</taxon>
        <taxon>Desulfotruncus</taxon>
    </lineage>
</organism>
<dbReference type="InterPro" id="IPR007546">
    <property type="entry name" value="DUF503"/>
</dbReference>
<dbReference type="SUPFAM" id="SSF103007">
    <property type="entry name" value="Hypothetical protein TT1725"/>
    <property type="match status" value="1"/>
</dbReference>
<keyword evidence="2" id="KW-1185">Reference proteome</keyword>
<name>A0A1I2YXA4_9FIRM</name>
<dbReference type="Pfam" id="PF04456">
    <property type="entry name" value="DUF503"/>
    <property type="match status" value="1"/>
</dbReference>
<dbReference type="PANTHER" id="PTHR36441:SF1">
    <property type="entry name" value="DUF503 DOMAIN-CONTAINING PROTEIN"/>
    <property type="match status" value="1"/>
</dbReference>
<dbReference type="PANTHER" id="PTHR36441">
    <property type="entry name" value="HYPOTHETICAL CYTOSOLIC PROTEIN"/>
    <property type="match status" value="1"/>
</dbReference>
<evidence type="ECO:0000313" key="1">
    <source>
        <dbReference type="EMBL" id="SFH30288.1"/>
    </source>
</evidence>
<dbReference type="OrthoDB" id="9809023at2"/>
<dbReference type="EMBL" id="FOOX01000023">
    <property type="protein sequence ID" value="SFH30288.1"/>
    <property type="molecule type" value="Genomic_DNA"/>
</dbReference>
<accession>A0A1I2YXA4</accession>
<protein>
    <recommendedName>
        <fullName evidence="3">DUF503 domain-containing protein</fullName>
    </recommendedName>
</protein>
<reference evidence="2" key="1">
    <citation type="submission" date="2016-10" db="EMBL/GenBank/DDBJ databases">
        <authorList>
            <person name="Varghese N."/>
            <person name="Submissions S."/>
        </authorList>
    </citation>
    <scope>NUCLEOTIDE SEQUENCE [LARGE SCALE GENOMIC DNA]</scope>
    <source>
        <strain evidence="2">DSM 17038</strain>
    </source>
</reference>
<proteinExistence type="predicted"/>